<evidence type="ECO:0000256" key="4">
    <source>
        <dbReference type="PROSITE-ProRule" id="PRU00169"/>
    </source>
</evidence>
<reference evidence="7 8" key="1">
    <citation type="submission" date="2020-09" db="EMBL/GenBank/DDBJ databases">
        <title>Paenibacillus sp. strain PR3 16S rRNA gene Genome sequencing and assembly.</title>
        <authorList>
            <person name="Kim J."/>
        </authorList>
    </citation>
    <scope>NUCLEOTIDE SEQUENCE [LARGE SCALE GENOMIC DNA]</scope>
    <source>
        <strain evidence="7 8">PR3</strain>
    </source>
</reference>
<dbReference type="SMART" id="SM00342">
    <property type="entry name" value="HTH_ARAC"/>
    <property type="match status" value="1"/>
</dbReference>
<evidence type="ECO:0000259" key="6">
    <source>
        <dbReference type="PROSITE" id="PS50110"/>
    </source>
</evidence>
<dbReference type="InterPro" id="IPR009057">
    <property type="entry name" value="Homeodomain-like_sf"/>
</dbReference>
<evidence type="ECO:0000256" key="2">
    <source>
        <dbReference type="ARBA" id="ARBA00023125"/>
    </source>
</evidence>
<evidence type="ECO:0000256" key="1">
    <source>
        <dbReference type="ARBA" id="ARBA00023015"/>
    </source>
</evidence>
<dbReference type="PANTHER" id="PTHR43280:SF30">
    <property type="entry name" value="MMSAB OPERON REGULATORY PROTEIN"/>
    <property type="match status" value="1"/>
</dbReference>
<dbReference type="Proteomes" id="UP000609346">
    <property type="component" value="Unassembled WGS sequence"/>
</dbReference>
<name>A0ABR8N0M9_9BACL</name>
<feature type="domain" description="Response regulatory" evidence="6">
    <location>
        <begin position="5"/>
        <end position="123"/>
    </location>
</feature>
<dbReference type="PROSITE" id="PS00041">
    <property type="entry name" value="HTH_ARAC_FAMILY_1"/>
    <property type="match status" value="1"/>
</dbReference>
<comment type="caution">
    <text evidence="7">The sequence shown here is derived from an EMBL/GenBank/DDBJ whole genome shotgun (WGS) entry which is preliminary data.</text>
</comment>
<keyword evidence="4" id="KW-0597">Phosphoprotein</keyword>
<dbReference type="PROSITE" id="PS50110">
    <property type="entry name" value="RESPONSE_REGULATORY"/>
    <property type="match status" value="1"/>
</dbReference>
<evidence type="ECO:0000256" key="3">
    <source>
        <dbReference type="ARBA" id="ARBA00023163"/>
    </source>
</evidence>
<dbReference type="SUPFAM" id="SSF46689">
    <property type="entry name" value="Homeodomain-like"/>
    <property type="match status" value="1"/>
</dbReference>
<gene>
    <name evidence="7" type="ORF">H8B09_23475</name>
</gene>
<dbReference type="InterPro" id="IPR001789">
    <property type="entry name" value="Sig_transdc_resp-reg_receiver"/>
</dbReference>
<dbReference type="InterPro" id="IPR018062">
    <property type="entry name" value="HTH_AraC-typ_CS"/>
</dbReference>
<protein>
    <submittedName>
        <fullName evidence="7">Response regulator</fullName>
    </submittedName>
</protein>
<evidence type="ECO:0000313" key="8">
    <source>
        <dbReference type="Proteomes" id="UP000609346"/>
    </source>
</evidence>
<dbReference type="Pfam" id="PF00072">
    <property type="entry name" value="Response_reg"/>
    <property type="match status" value="1"/>
</dbReference>
<dbReference type="PROSITE" id="PS01124">
    <property type="entry name" value="HTH_ARAC_FAMILY_2"/>
    <property type="match status" value="1"/>
</dbReference>
<organism evidence="7 8">
    <name type="scientific">Paenibacillus terricola</name>
    <dbReference type="NCBI Taxonomy" id="2763503"/>
    <lineage>
        <taxon>Bacteria</taxon>
        <taxon>Bacillati</taxon>
        <taxon>Bacillota</taxon>
        <taxon>Bacilli</taxon>
        <taxon>Bacillales</taxon>
        <taxon>Paenibacillaceae</taxon>
        <taxon>Paenibacillus</taxon>
    </lineage>
</organism>
<evidence type="ECO:0000313" key="7">
    <source>
        <dbReference type="EMBL" id="MBD3921743.1"/>
    </source>
</evidence>
<dbReference type="Gene3D" id="3.40.50.2300">
    <property type="match status" value="1"/>
</dbReference>
<dbReference type="InterPro" id="IPR011006">
    <property type="entry name" value="CheY-like_superfamily"/>
</dbReference>
<keyword evidence="3" id="KW-0804">Transcription</keyword>
<dbReference type="InterPro" id="IPR020449">
    <property type="entry name" value="Tscrpt_reg_AraC-type_HTH"/>
</dbReference>
<dbReference type="CDD" id="cd17536">
    <property type="entry name" value="REC_YesN-like"/>
    <property type="match status" value="1"/>
</dbReference>
<keyword evidence="1" id="KW-0805">Transcription regulation</keyword>
<accession>A0ABR8N0M9</accession>
<evidence type="ECO:0000259" key="5">
    <source>
        <dbReference type="PROSITE" id="PS01124"/>
    </source>
</evidence>
<dbReference type="Gene3D" id="1.10.10.60">
    <property type="entry name" value="Homeodomain-like"/>
    <property type="match status" value="2"/>
</dbReference>
<feature type="modified residue" description="4-aspartylphosphate" evidence="4">
    <location>
        <position position="58"/>
    </location>
</feature>
<dbReference type="SMART" id="SM00448">
    <property type="entry name" value="REC"/>
    <property type="match status" value="1"/>
</dbReference>
<dbReference type="EMBL" id="JACXZA010000006">
    <property type="protein sequence ID" value="MBD3921743.1"/>
    <property type="molecule type" value="Genomic_DNA"/>
</dbReference>
<dbReference type="PRINTS" id="PR00032">
    <property type="entry name" value="HTHARAC"/>
</dbReference>
<keyword evidence="2" id="KW-0238">DNA-binding</keyword>
<dbReference type="RefSeq" id="WP_191206025.1">
    <property type="nucleotide sequence ID" value="NZ_JACXZA010000006.1"/>
</dbReference>
<dbReference type="InterPro" id="IPR018060">
    <property type="entry name" value="HTH_AraC"/>
</dbReference>
<dbReference type="SUPFAM" id="SSF52172">
    <property type="entry name" value="CheY-like"/>
    <property type="match status" value="1"/>
</dbReference>
<dbReference type="PANTHER" id="PTHR43280">
    <property type="entry name" value="ARAC-FAMILY TRANSCRIPTIONAL REGULATOR"/>
    <property type="match status" value="1"/>
</dbReference>
<feature type="domain" description="HTH araC/xylS-type" evidence="5">
    <location>
        <begin position="151"/>
        <end position="250"/>
    </location>
</feature>
<proteinExistence type="predicted"/>
<keyword evidence="8" id="KW-1185">Reference proteome</keyword>
<sequence length="256" mass="29369">MKPISIIVAEDEPLLLRTLVHQIQRTDASFQVILAAIDGERVLQFMKDTQVPDVIITDIHMPMMDGIDLIKTVDRDYPIVKKIIISGYSEFEYAQQALKLNVSDYLLKPVKKQELEDMLAKLKLTIENERSALKSPKLLTSRQYSPEEIVKAVAAFIKANYTQELLLEDIARQFNINASHLSKIFLKYTGEPPSKYIMSLRINDAKHLLSLHNEFSVKEVGEVVGYPDPFYFSRIFKQCTGMTPTDYKNRLSKQDN</sequence>
<dbReference type="Pfam" id="PF12833">
    <property type="entry name" value="HTH_18"/>
    <property type="match status" value="1"/>
</dbReference>